<evidence type="ECO:0008006" key="4">
    <source>
        <dbReference type="Google" id="ProtNLM"/>
    </source>
</evidence>
<reference evidence="2" key="2">
    <citation type="submission" date="2022-03" db="EMBL/GenBank/DDBJ databases">
        <title>Draft title - Genomic analysis of global carrot germplasm unveils the trajectory of domestication and the origin of high carotenoid orange carrot.</title>
        <authorList>
            <person name="Iorizzo M."/>
            <person name="Ellison S."/>
            <person name="Senalik D."/>
            <person name="Macko-Podgorni A."/>
            <person name="Grzebelus D."/>
            <person name="Bostan H."/>
            <person name="Rolling W."/>
            <person name="Curaba J."/>
            <person name="Simon P."/>
        </authorList>
    </citation>
    <scope>NUCLEOTIDE SEQUENCE</scope>
    <source>
        <tissue evidence="2">Leaf</tissue>
    </source>
</reference>
<keyword evidence="3" id="KW-1185">Reference proteome</keyword>
<dbReference type="Gramene" id="KZM97064">
    <property type="protein sequence ID" value="KZM97064"/>
    <property type="gene ID" value="DCAR_015574"/>
</dbReference>
<sequence length="371" mass="41704">MEHLWAIPEQNEVKINVYCVVVQQPSAYGNTKSIGALMRDEYGGKVWGAMGPFNNFTEEQALMAGIQSACIYAQEHDLQEHVPIPEEQLEAFRLFNTVHANHYEEGKTNRQISWVPEHMNDAARYMAEYGLEHFSSFVELPWPETIGNLQFFMDRDMGMIIANPEVELLPNLGLGEVVDAPSPSPNRLKRGYNYLNTDECNFFLEGAFSTFVAEAPPPWVMSAPSWSNDPILAKIPPFKPSASTSADQRKGKAKMYEGYAFYEDGKLSNPVVEILESGALLHFSDVFANRVLNLEAHVLNGFYAKDILHYAVLDCLSMFENMFVDRHPFVADIVNTNELDLMPVSSVLSLMGYDDSDTQPPSKKSRRAASV</sequence>
<dbReference type="AlphaFoldDB" id="A0A165A7W7"/>
<reference evidence="1" key="1">
    <citation type="journal article" date="2016" name="Nat. Genet.">
        <title>A high-quality carrot genome assembly provides new insights into carotenoid accumulation and asterid genome evolution.</title>
        <authorList>
            <person name="Iorizzo M."/>
            <person name="Ellison S."/>
            <person name="Senalik D."/>
            <person name="Zeng P."/>
            <person name="Satapoomin P."/>
            <person name="Huang J."/>
            <person name="Bowman M."/>
            <person name="Iovene M."/>
            <person name="Sanseverino W."/>
            <person name="Cavagnaro P."/>
            <person name="Yildiz M."/>
            <person name="Macko-Podgorni A."/>
            <person name="Moranska E."/>
            <person name="Grzebelus E."/>
            <person name="Grzebelus D."/>
            <person name="Ashrafi H."/>
            <person name="Zheng Z."/>
            <person name="Cheng S."/>
            <person name="Spooner D."/>
            <person name="Van Deynze A."/>
            <person name="Simon P."/>
        </authorList>
    </citation>
    <scope>NUCLEOTIDE SEQUENCE [LARGE SCALE GENOMIC DNA]</scope>
    <source>
        <tissue evidence="1">Leaf</tissue>
    </source>
</reference>
<dbReference type="EMBL" id="CP093346">
    <property type="protein sequence ID" value="WOG95833.1"/>
    <property type="molecule type" value="Genomic_DNA"/>
</dbReference>
<evidence type="ECO:0000313" key="1">
    <source>
        <dbReference type="EMBL" id="KZM97064.1"/>
    </source>
</evidence>
<gene>
    <name evidence="1" type="ORF">DCAR_015574</name>
    <name evidence="2" type="ORF">DCAR_0415162</name>
</gene>
<dbReference type="Proteomes" id="UP000077755">
    <property type="component" value="Chromosome 4"/>
</dbReference>
<evidence type="ECO:0000313" key="3">
    <source>
        <dbReference type="Proteomes" id="UP000077755"/>
    </source>
</evidence>
<proteinExistence type="predicted"/>
<dbReference type="EMBL" id="LNRQ01000004">
    <property type="protein sequence ID" value="KZM97064.1"/>
    <property type="molecule type" value="Genomic_DNA"/>
</dbReference>
<evidence type="ECO:0000313" key="2">
    <source>
        <dbReference type="EMBL" id="WOG95833.1"/>
    </source>
</evidence>
<accession>A0A165A7W7</accession>
<name>A0A165A7W7_DAUCS</name>
<protein>
    <recommendedName>
        <fullName evidence="4">RNase H type-1 domain-containing protein</fullName>
    </recommendedName>
</protein>
<organism evidence="1">
    <name type="scientific">Daucus carota subsp. sativus</name>
    <name type="common">Carrot</name>
    <dbReference type="NCBI Taxonomy" id="79200"/>
    <lineage>
        <taxon>Eukaryota</taxon>
        <taxon>Viridiplantae</taxon>
        <taxon>Streptophyta</taxon>
        <taxon>Embryophyta</taxon>
        <taxon>Tracheophyta</taxon>
        <taxon>Spermatophyta</taxon>
        <taxon>Magnoliopsida</taxon>
        <taxon>eudicotyledons</taxon>
        <taxon>Gunneridae</taxon>
        <taxon>Pentapetalae</taxon>
        <taxon>asterids</taxon>
        <taxon>campanulids</taxon>
        <taxon>Apiales</taxon>
        <taxon>Apiaceae</taxon>
        <taxon>Apioideae</taxon>
        <taxon>Scandiceae</taxon>
        <taxon>Daucinae</taxon>
        <taxon>Daucus</taxon>
        <taxon>Daucus sect. Daucus</taxon>
    </lineage>
</organism>